<evidence type="ECO:0000256" key="10">
    <source>
        <dbReference type="ARBA" id="ARBA00023306"/>
    </source>
</evidence>
<dbReference type="GO" id="GO:0051301">
    <property type="term" value="P:cell division"/>
    <property type="evidence" value="ECO:0007669"/>
    <property type="project" value="UniProtKB-UniRule"/>
</dbReference>
<comment type="subunit">
    <text evidence="11">Forms a cyclic heterotetrameric complex composed of two molecules of XerC and two molecules of XerD.</text>
</comment>
<dbReference type="Pfam" id="PF00589">
    <property type="entry name" value="Phage_integrase"/>
    <property type="match status" value="1"/>
</dbReference>
<feature type="active site" evidence="11">
    <location>
        <position position="173"/>
    </location>
</feature>
<keyword evidence="15" id="KW-1185">Reference proteome</keyword>
<evidence type="ECO:0000256" key="8">
    <source>
        <dbReference type="ARBA" id="ARBA00023125"/>
    </source>
</evidence>
<evidence type="ECO:0000313" key="14">
    <source>
        <dbReference type="EMBL" id="ROR34409.1"/>
    </source>
</evidence>
<dbReference type="PROSITE" id="PS51898">
    <property type="entry name" value="TYR_RECOMBINASE"/>
    <property type="match status" value="1"/>
</dbReference>
<evidence type="ECO:0000256" key="1">
    <source>
        <dbReference type="ARBA" id="ARBA00004496"/>
    </source>
</evidence>
<dbReference type="GO" id="GO:0005737">
    <property type="term" value="C:cytoplasm"/>
    <property type="evidence" value="ECO:0007669"/>
    <property type="project" value="UniProtKB-SubCell"/>
</dbReference>
<dbReference type="RefSeq" id="WP_123399550.1">
    <property type="nucleotide sequence ID" value="NZ_RJVI01000001.1"/>
</dbReference>
<feature type="domain" description="Core-binding (CB)" evidence="13">
    <location>
        <begin position="3"/>
        <end position="89"/>
    </location>
</feature>
<dbReference type="Gene3D" id="1.10.150.130">
    <property type="match status" value="1"/>
</dbReference>
<feature type="active site" evidence="11">
    <location>
        <position position="149"/>
    </location>
</feature>
<dbReference type="GO" id="GO:0009037">
    <property type="term" value="F:tyrosine-based site-specific recombinase activity"/>
    <property type="evidence" value="ECO:0007669"/>
    <property type="project" value="UniProtKB-UniRule"/>
</dbReference>
<dbReference type="Pfam" id="PF02899">
    <property type="entry name" value="Phage_int_SAM_1"/>
    <property type="match status" value="1"/>
</dbReference>
<comment type="similarity">
    <text evidence="2 11">Belongs to the 'phage' integrase family. XerC subfamily.</text>
</comment>
<evidence type="ECO:0000259" key="13">
    <source>
        <dbReference type="PROSITE" id="PS51900"/>
    </source>
</evidence>
<dbReference type="GO" id="GO:0003677">
    <property type="term" value="F:DNA binding"/>
    <property type="evidence" value="ECO:0007669"/>
    <property type="project" value="UniProtKB-UniRule"/>
</dbReference>
<evidence type="ECO:0000256" key="4">
    <source>
        <dbReference type="ARBA" id="ARBA00022490"/>
    </source>
</evidence>
<dbReference type="PANTHER" id="PTHR30349">
    <property type="entry name" value="PHAGE INTEGRASE-RELATED"/>
    <property type="match status" value="1"/>
</dbReference>
<evidence type="ECO:0000256" key="3">
    <source>
        <dbReference type="ARBA" id="ARBA00015804"/>
    </source>
</evidence>
<keyword evidence="4 11" id="KW-0963">Cytoplasm</keyword>
<protein>
    <recommendedName>
        <fullName evidence="3 11">Tyrosine recombinase XerC</fullName>
    </recommendedName>
</protein>
<keyword evidence="7 11" id="KW-0229">DNA integration</keyword>
<dbReference type="SUPFAM" id="SSF56349">
    <property type="entry name" value="DNA breaking-rejoining enzymes"/>
    <property type="match status" value="1"/>
</dbReference>
<dbReference type="InterPro" id="IPR010998">
    <property type="entry name" value="Integrase_recombinase_N"/>
</dbReference>
<dbReference type="InterPro" id="IPR004107">
    <property type="entry name" value="Integrase_SAM-like_N"/>
</dbReference>
<evidence type="ECO:0000259" key="12">
    <source>
        <dbReference type="PROSITE" id="PS51898"/>
    </source>
</evidence>
<keyword evidence="8 11" id="KW-0238">DNA-binding</keyword>
<organism evidence="14 15">
    <name type="scientific">Inmirania thermothiophila</name>
    <dbReference type="NCBI Taxonomy" id="1750597"/>
    <lineage>
        <taxon>Bacteria</taxon>
        <taxon>Pseudomonadati</taxon>
        <taxon>Pseudomonadota</taxon>
        <taxon>Gammaproteobacteria</taxon>
        <taxon>Chromatiales</taxon>
        <taxon>Ectothiorhodospiraceae</taxon>
        <taxon>Inmirania</taxon>
    </lineage>
</organism>
<dbReference type="EMBL" id="RJVI01000001">
    <property type="protein sequence ID" value="ROR34409.1"/>
    <property type="molecule type" value="Genomic_DNA"/>
</dbReference>
<dbReference type="GO" id="GO:0007059">
    <property type="term" value="P:chromosome segregation"/>
    <property type="evidence" value="ECO:0007669"/>
    <property type="project" value="UniProtKB-UniRule"/>
</dbReference>
<dbReference type="NCBIfam" id="NF001399">
    <property type="entry name" value="PRK00283.1"/>
    <property type="match status" value="1"/>
</dbReference>
<dbReference type="InterPro" id="IPR050090">
    <property type="entry name" value="Tyrosine_recombinase_XerCD"/>
</dbReference>
<comment type="caution">
    <text evidence="14">The sequence shown here is derived from an EMBL/GenBank/DDBJ whole genome shotgun (WGS) entry which is preliminary data.</text>
</comment>
<evidence type="ECO:0000256" key="2">
    <source>
        <dbReference type="ARBA" id="ARBA00006657"/>
    </source>
</evidence>
<dbReference type="InterPro" id="IPR013762">
    <property type="entry name" value="Integrase-like_cat_sf"/>
</dbReference>
<dbReference type="NCBIfam" id="TIGR02224">
    <property type="entry name" value="recomb_XerC"/>
    <property type="match status" value="1"/>
</dbReference>
<dbReference type="HAMAP" id="MF_01808">
    <property type="entry name" value="Recomb_XerC_XerD"/>
    <property type="match status" value="1"/>
</dbReference>
<evidence type="ECO:0000256" key="9">
    <source>
        <dbReference type="ARBA" id="ARBA00023172"/>
    </source>
</evidence>
<dbReference type="InterPro" id="IPR002104">
    <property type="entry name" value="Integrase_catalytic"/>
</dbReference>
<keyword evidence="6 11" id="KW-0159">Chromosome partition</keyword>
<dbReference type="InterPro" id="IPR011010">
    <property type="entry name" value="DNA_brk_join_enz"/>
</dbReference>
<dbReference type="PANTHER" id="PTHR30349:SF81">
    <property type="entry name" value="TYROSINE RECOMBINASE XERC"/>
    <property type="match status" value="1"/>
</dbReference>
<comment type="subcellular location">
    <subcellularLocation>
        <location evidence="1 11">Cytoplasm</location>
    </subcellularLocation>
</comment>
<evidence type="ECO:0000256" key="5">
    <source>
        <dbReference type="ARBA" id="ARBA00022618"/>
    </source>
</evidence>
<dbReference type="GO" id="GO:0006313">
    <property type="term" value="P:DNA transposition"/>
    <property type="evidence" value="ECO:0007669"/>
    <property type="project" value="UniProtKB-UniRule"/>
</dbReference>
<keyword evidence="9 11" id="KW-0233">DNA recombination</keyword>
<accession>A0A3N1Y6G2</accession>
<dbReference type="InterPro" id="IPR023009">
    <property type="entry name" value="Tyrosine_recombinase_XerC/XerD"/>
</dbReference>
<dbReference type="InterPro" id="IPR011931">
    <property type="entry name" value="Recomb_XerC"/>
</dbReference>
<feature type="domain" description="Tyr recombinase" evidence="12">
    <location>
        <begin position="110"/>
        <end position="290"/>
    </location>
</feature>
<evidence type="ECO:0000256" key="11">
    <source>
        <dbReference type="HAMAP-Rule" id="MF_01808"/>
    </source>
</evidence>
<name>A0A3N1Y6G2_9GAMM</name>
<feature type="active site" evidence="11">
    <location>
        <position position="268"/>
    </location>
</feature>
<gene>
    <name evidence="11" type="primary">xerC</name>
    <name evidence="14" type="ORF">EDC57_0305</name>
</gene>
<evidence type="ECO:0000256" key="6">
    <source>
        <dbReference type="ARBA" id="ARBA00022829"/>
    </source>
</evidence>
<reference evidence="14 15" key="1">
    <citation type="submission" date="2018-11" db="EMBL/GenBank/DDBJ databases">
        <title>Genomic Encyclopedia of Type Strains, Phase IV (KMG-IV): sequencing the most valuable type-strain genomes for metagenomic binning, comparative biology and taxonomic classification.</title>
        <authorList>
            <person name="Goeker M."/>
        </authorList>
    </citation>
    <scope>NUCLEOTIDE SEQUENCE [LARGE SCALE GENOMIC DNA]</scope>
    <source>
        <strain evidence="14 15">DSM 100275</strain>
    </source>
</reference>
<keyword evidence="5 11" id="KW-0132">Cell division</keyword>
<feature type="active site" evidence="11">
    <location>
        <position position="245"/>
    </location>
</feature>
<evidence type="ECO:0000313" key="15">
    <source>
        <dbReference type="Proteomes" id="UP000276634"/>
    </source>
</evidence>
<dbReference type="CDD" id="cd00798">
    <property type="entry name" value="INT_XerDC_C"/>
    <property type="match status" value="1"/>
</dbReference>
<dbReference type="AlphaFoldDB" id="A0A3N1Y6G2"/>
<dbReference type="PROSITE" id="PS51900">
    <property type="entry name" value="CB"/>
    <property type="match status" value="1"/>
</dbReference>
<feature type="active site" description="O-(3'-phospho-DNA)-tyrosine intermediate" evidence="11">
    <location>
        <position position="277"/>
    </location>
</feature>
<dbReference type="Proteomes" id="UP000276634">
    <property type="component" value="Unassembled WGS sequence"/>
</dbReference>
<dbReference type="InterPro" id="IPR044068">
    <property type="entry name" value="CB"/>
</dbReference>
<keyword evidence="10 11" id="KW-0131">Cell cycle</keyword>
<comment type="function">
    <text evidence="11">Site-specific tyrosine recombinase, which acts by catalyzing the cutting and rejoining of the recombining DNA molecules. The XerC-XerD complex is essential to convert dimers of the bacterial chromosome into monomers to permit their segregation at cell division. It also contributes to the segregational stability of plasmids.</text>
</comment>
<evidence type="ECO:0000256" key="7">
    <source>
        <dbReference type="ARBA" id="ARBA00022908"/>
    </source>
</evidence>
<sequence length="301" mass="33286">MSGPDPGAVEAFLRHLASERRLSPHTVAAYRRDLEALAAFCRRQGIAAWEALRPWAVRAFAAERRRRGASPRSIARTLSAVRGFYRYLLREGRARLDPAAEVSAPRAPRRLPETLSVEEAAALVEAPGDDPLGRRDRALLELFYSSGLRLGELAALDADGPDLGAGTVRVRGKGGREREVPVGRRARDALAAWLAVRPGLAAPDERALFVSRRGRRLSARAIQARVRHWGLAAGLGRRVHPHLLRHAFATHLLESSGDLRAVQELLGHAHIATTEVYTHLDLQHLARVYDQAHPRARRGRR</sequence>
<dbReference type="OrthoDB" id="9801717at2"/>
<dbReference type="Gene3D" id="1.10.443.10">
    <property type="entry name" value="Intergrase catalytic core"/>
    <property type="match status" value="1"/>
</dbReference>
<feature type="active site" evidence="11">
    <location>
        <position position="242"/>
    </location>
</feature>
<proteinExistence type="inferred from homology"/>